<feature type="region of interest" description="Disordered" evidence="1">
    <location>
        <begin position="21"/>
        <end position="61"/>
    </location>
</feature>
<sequence length="282" mass="30515">MRSSRVAFESFFILHATNNKAHEEPARTQPGRDFALRSFPPRAAPRRHDHPRSGLAVTRGGGLPLRGSSSLVASSGLAERKLDNGVFLLGCLARRRVVFCSFADGLMGHWAGPVFVSKWLGQLQAAEARVLDSGLLFCADNVTVKLVLWPWGAGRPSCFGSGWGGCFSVFSSELEGPSQEEQKGKYISRELLPPPVKHVKVNMDFPEDEVPDTPSGSLLCQFQISVPVDGRTSLAEDAVIRDAVDKKADMSLKKVCSGTHLALRAGIYGTDVAQSLLLDLKA</sequence>
<protein>
    <submittedName>
        <fullName evidence="2">Uncharacterized protein</fullName>
    </submittedName>
</protein>
<reference evidence="2" key="1">
    <citation type="journal article" date="2022" name="bioRxiv">
        <title>Sequencing and chromosome-scale assembly of the giantPleurodeles waltlgenome.</title>
        <authorList>
            <person name="Brown T."/>
            <person name="Elewa A."/>
            <person name="Iarovenko S."/>
            <person name="Subramanian E."/>
            <person name="Araus A.J."/>
            <person name="Petzold A."/>
            <person name="Susuki M."/>
            <person name="Suzuki K.-i.T."/>
            <person name="Hayashi T."/>
            <person name="Toyoda A."/>
            <person name="Oliveira C."/>
            <person name="Osipova E."/>
            <person name="Leigh N.D."/>
            <person name="Simon A."/>
            <person name="Yun M.H."/>
        </authorList>
    </citation>
    <scope>NUCLEOTIDE SEQUENCE</scope>
    <source>
        <strain evidence="2">20211129_DDA</strain>
        <tissue evidence="2">Liver</tissue>
    </source>
</reference>
<organism evidence="2 3">
    <name type="scientific">Pleurodeles waltl</name>
    <name type="common">Iberian ribbed newt</name>
    <dbReference type="NCBI Taxonomy" id="8319"/>
    <lineage>
        <taxon>Eukaryota</taxon>
        <taxon>Metazoa</taxon>
        <taxon>Chordata</taxon>
        <taxon>Craniata</taxon>
        <taxon>Vertebrata</taxon>
        <taxon>Euteleostomi</taxon>
        <taxon>Amphibia</taxon>
        <taxon>Batrachia</taxon>
        <taxon>Caudata</taxon>
        <taxon>Salamandroidea</taxon>
        <taxon>Salamandridae</taxon>
        <taxon>Pleurodelinae</taxon>
        <taxon>Pleurodeles</taxon>
    </lineage>
</organism>
<dbReference type="AlphaFoldDB" id="A0AAV7USW8"/>
<evidence type="ECO:0000256" key="1">
    <source>
        <dbReference type="SAM" id="MobiDB-lite"/>
    </source>
</evidence>
<evidence type="ECO:0000313" key="3">
    <source>
        <dbReference type="Proteomes" id="UP001066276"/>
    </source>
</evidence>
<keyword evidence="3" id="KW-1185">Reference proteome</keyword>
<evidence type="ECO:0000313" key="2">
    <source>
        <dbReference type="EMBL" id="KAJ1192157.1"/>
    </source>
</evidence>
<accession>A0AAV7USW8</accession>
<gene>
    <name evidence="2" type="ORF">NDU88_001469</name>
</gene>
<proteinExistence type="predicted"/>
<dbReference type="EMBL" id="JANPWB010000004">
    <property type="protein sequence ID" value="KAJ1192157.1"/>
    <property type="molecule type" value="Genomic_DNA"/>
</dbReference>
<name>A0AAV7USW8_PLEWA</name>
<dbReference type="Proteomes" id="UP001066276">
    <property type="component" value="Chromosome 2_2"/>
</dbReference>
<comment type="caution">
    <text evidence="2">The sequence shown here is derived from an EMBL/GenBank/DDBJ whole genome shotgun (WGS) entry which is preliminary data.</text>
</comment>